<dbReference type="NCBIfam" id="TIGR00974">
    <property type="entry name" value="3a0107s02c"/>
    <property type="match status" value="1"/>
</dbReference>
<keyword evidence="6 9" id="KW-0812">Transmembrane</keyword>
<dbReference type="CDD" id="cd06261">
    <property type="entry name" value="TM_PBP2"/>
    <property type="match status" value="1"/>
</dbReference>
<evidence type="ECO:0000256" key="3">
    <source>
        <dbReference type="ARBA" id="ARBA00016864"/>
    </source>
</evidence>
<evidence type="ECO:0000256" key="1">
    <source>
        <dbReference type="ARBA" id="ARBA00004651"/>
    </source>
</evidence>
<proteinExistence type="inferred from homology"/>
<comment type="similarity">
    <text evidence="2 9">Belongs to the binding-protein-dependent transport system permease family. CysTW subfamily.</text>
</comment>
<feature type="transmembrane region" description="Helical" evidence="9">
    <location>
        <begin position="384"/>
        <end position="405"/>
    </location>
</feature>
<keyword evidence="12" id="KW-1185">Reference proteome</keyword>
<name>A0ABY6BHU2_9GAMM</name>
<feature type="transmembrane region" description="Helical" evidence="9">
    <location>
        <begin position="252"/>
        <end position="276"/>
    </location>
</feature>
<dbReference type="Pfam" id="PF00528">
    <property type="entry name" value="BPD_transp_1"/>
    <property type="match status" value="1"/>
</dbReference>
<protein>
    <recommendedName>
        <fullName evidence="3 9">Phosphate transport system permease protein PstA</fullName>
    </recommendedName>
</protein>
<evidence type="ECO:0000313" key="12">
    <source>
        <dbReference type="Proteomes" id="UP001064632"/>
    </source>
</evidence>
<dbReference type="PANTHER" id="PTHR43470">
    <property type="entry name" value="PHOSPHATE TRANSPORT SYSTEM PERMEASE PROTEIN PSTA-RELATED"/>
    <property type="match status" value="1"/>
</dbReference>
<accession>A0ABY6BHU2</accession>
<evidence type="ECO:0000256" key="5">
    <source>
        <dbReference type="ARBA" id="ARBA00022475"/>
    </source>
</evidence>
<dbReference type="Proteomes" id="UP001064632">
    <property type="component" value="Chromosome"/>
</dbReference>
<keyword evidence="8 9" id="KW-0472">Membrane</keyword>
<dbReference type="InterPro" id="IPR000515">
    <property type="entry name" value="MetI-like"/>
</dbReference>
<keyword evidence="7 9" id="KW-1133">Transmembrane helix</keyword>
<keyword evidence="4" id="KW-0813">Transport</keyword>
<dbReference type="InterPro" id="IPR005672">
    <property type="entry name" value="Phosphate_PstA"/>
</dbReference>
<dbReference type="SUPFAM" id="SSF161098">
    <property type="entry name" value="MetI-like"/>
    <property type="match status" value="1"/>
</dbReference>
<dbReference type="InterPro" id="IPR035906">
    <property type="entry name" value="MetI-like_sf"/>
</dbReference>
<keyword evidence="5 9" id="KW-1003">Cell membrane</keyword>
<evidence type="ECO:0000256" key="9">
    <source>
        <dbReference type="RuleBase" id="RU363043"/>
    </source>
</evidence>
<dbReference type="EMBL" id="CP104694">
    <property type="protein sequence ID" value="UXI69573.1"/>
    <property type="molecule type" value="Genomic_DNA"/>
</dbReference>
<comment type="caution">
    <text evidence="9">Lacks conserved residue(s) required for the propagation of feature annotation.</text>
</comment>
<dbReference type="Gene3D" id="1.10.3720.10">
    <property type="entry name" value="MetI-like"/>
    <property type="match status" value="1"/>
</dbReference>
<comment type="subcellular location">
    <subcellularLocation>
        <location evidence="9">Cell inner membrane</location>
        <topology evidence="9">Multi-pass membrane protein</topology>
    </subcellularLocation>
    <subcellularLocation>
        <location evidence="1">Cell membrane</location>
        <topology evidence="1">Multi-pass membrane protein</topology>
    </subcellularLocation>
</comment>
<evidence type="ECO:0000313" key="11">
    <source>
        <dbReference type="EMBL" id="UXI69573.1"/>
    </source>
</evidence>
<dbReference type="PANTHER" id="PTHR43470:SF6">
    <property type="entry name" value="PHOSPHATE TRANSPORT SYSTEM PERMEASE PROTEIN PSTA"/>
    <property type="match status" value="1"/>
</dbReference>
<feature type="domain" description="ABC transmembrane type-1" evidence="10">
    <location>
        <begin position="170"/>
        <end position="402"/>
    </location>
</feature>
<evidence type="ECO:0000256" key="2">
    <source>
        <dbReference type="ARBA" id="ARBA00007069"/>
    </source>
</evidence>
<evidence type="ECO:0000256" key="7">
    <source>
        <dbReference type="ARBA" id="ARBA00022989"/>
    </source>
</evidence>
<evidence type="ECO:0000256" key="4">
    <source>
        <dbReference type="ARBA" id="ARBA00022448"/>
    </source>
</evidence>
<organism evidence="11 12">
    <name type="scientific">Tahibacter amnicola</name>
    <dbReference type="NCBI Taxonomy" id="2976241"/>
    <lineage>
        <taxon>Bacteria</taxon>
        <taxon>Pseudomonadati</taxon>
        <taxon>Pseudomonadota</taxon>
        <taxon>Gammaproteobacteria</taxon>
        <taxon>Lysobacterales</taxon>
        <taxon>Rhodanobacteraceae</taxon>
        <taxon>Tahibacter</taxon>
    </lineage>
</organism>
<gene>
    <name evidence="11" type="primary">pstA</name>
    <name evidence="11" type="ORF">N4264_08000</name>
</gene>
<evidence type="ECO:0000256" key="6">
    <source>
        <dbReference type="ARBA" id="ARBA00022692"/>
    </source>
</evidence>
<evidence type="ECO:0000259" key="10">
    <source>
        <dbReference type="PROSITE" id="PS50928"/>
    </source>
</evidence>
<dbReference type="PROSITE" id="PS50928">
    <property type="entry name" value="ABC_TM1"/>
    <property type="match status" value="1"/>
</dbReference>
<dbReference type="RefSeq" id="WP_261696527.1">
    <property type="nucleotide sequence ID" value="NZ_CP104694.1"/>
</dbReference>
<reference evidence="11" key="1">
    <citation type="submission" date="2022-09" db="EMBL/GenBank/DDBJ databases">
        <title>Tahibacter sp. nov., isolated from a fresh water.</title>
        <authorList>
            <person name="Baek J.H."/>
            <person name="Lee J.K."/>
            <person name="Kim J.M."/>
            <person name="Jeon C.O."/>
        </authorList>
    </citation>
    <scope>NUCLEOTIDE SEQUENCE</scope>
    <source>
        <strain evidence="11">W38</strain>
    </source>
</reference>
<sequence length="418" mass="44749">MAFVLLALLLVILCRQAFGGFRVLPITELAYQVDGVRDTRLFVIVAESADYLVVRGSEVHRRGGAYQRIAVRNVLSRTEPANAISILLRDGRELVGRGDDAAIRALPETRSLRIDDGGTAFDIAGRDIVEVLAPNRLGVVARWRVSLGRIAAFLSGSGMAMHTDSLFPALIGTVVLVILMSIIVMPLGVLVAVWLNEHSGTGLVVRLLRSAVANLAGIPAVVYGLFGLALFVHTLGSGIDRLLFADALPRATFGTGGLLWSAVTLALLTLPVVIIATEEGLSRVPRRLYLGALALGATRSEALWRVVLPVARPALLTGFVLAVARAAGEVAPLMLVGVVKYAPSLPIDGEFPYLHPARQFMHLGYTVYDRAMAGSDPIRSPGQAYAAALLLVIVVIGLNLTAILVRNRLRERGRRLSS</sequence>
<evidence type="ECO:0000256" key="8">
    <source>
        <dbReference type="ARBA" id="ARBA00023136"/>
    </source>
</evidence>
<feature type="transmembrane region" description="Helical" evidence="9">
    <location>
        <begin position="166"/>
        <end position="195"/>
    </location>
</feature>
<feature type="transmembrane region" description="Helical" evidence="9">
    <location>
        <begin position="207"/>
        <end position="232"/>
    </location>
</feature>